<name>A0A9W8Q186_9HYPO</name>
<feature type="signal peptide" evidence="1">
    <location>
        <begin position="1"/>
        <end position="22"/>
    </location>
</feature>
<dbReference type="EMBL" id="JAPDHF010000001">
    <property type="protein sequence ID" value="KAJ4024703.1"/>
    <property type="molecule type" value="Genomic_DNA"/>
</dbReference>
<comment type="caution">
    <text evidence="2">The sequence shown here is derived from an EMBL/GenBank/DDBJ whole genome shotgun (WGS) entry which is preliminary data.</text>
</comment>
<organism evidence="2 3">
    <name type="scientific">Fusarium irregulare</name>
    <dbReference type="NCBI Taxonomy" id="2494466"/>
    <lineage>
        <taxon>Eukaryota</taxon>
        <taxon>Fungi</taxon>
        <taxon>Dikarya</taxon>
        <taxon>Ascomycota</taxon>
        <taxon>Pezizomycotina</taxon>
        <taxon>Sordariomycetes</taxon>
        <taxon>Hypocreomycetidae</taxon>
        <taxon>Hypocreales</taxon>
        <taxon>Nectriaceae</taxon>
        <taxon>Fusarium</taxon>
        <taxon>Fusarium incarnatum-equiseti species complex</taxon>
    </lineage>
</organism>
<dbReference type="AlphaFoldDB" id="A0A9W8Q186"/>
<dbReference type="Proteomes" id="UP001152130">
    <property type="component" value="Unassembled WGS sequence"/>
</dbReference>
<reference evidence="2" key="1">
    <citation type="submission" date="2022-10" db="EMBL/GenBank/DDBJ databases">
        <title>Fusarium specimens isolated from Avocado Roots.</title>
        <authorList>
            <person name="Stajich J."/>
            <person name="Roper C."/>
            <person name="Heimlech-Rivalta G."/>
        </authorList>
    </citation>
    <scope>NUCLEOTIDE SEQUENCE</scope>
    <source>
        <strain evidence="2">CF00143</strain>
    </source>
</reference>
<protein>
    <submittedName>
        <fullName evidence="2">Uncharacterized protein</fullName>
    </submittedName>
</protein>
<feature type="chain" id="PRO_5040920106" evidence="1">
    <location>
        <begin position="23"/>
        <end position="280"/>
    </location>
</feature>
<evidence type="ECO:0000313" key="2">
    <source>
        <dbReference type="EMBL" id="KAJ4024703.1"/>
    </source>
</evidence>
<accession>A0A9W8Q186</accession>
<proteinExistence type="predicted"/>
<evidence type="ECO:0000256" key="1">
    <source>
        <dbReference type="SAM" id="SignalP"/>
    </source>
</evidence>
<evidence type="ECO:0000313" key="3">
    <source>
        <dbReference type="Proteomes" id="UP001152130"/>
    </source>
</evidence>
<sequence>MRFSLQSFSIYLVSTQAGLALAGPCRPLTTSSVSATTTTAASEEVSTIATISDVSTVTSKEETSTTAVGEESTTTMALDISTTATLAEESTSVTVAETTTTILAEATTTTVAEESTTKMAETTTTIAAETTTTASGPTASFYAQYNDGSEVGLYLQSDGFVGTTEAGSTKATFSLETDTSRLYVTRSDGSKLYAYTVIPTGGNYGFLFDSYDNISLYPNVYHFVTCAADSQNVLTCSSEVGPTRIFWYLPGNSPNVYGNSNSVVTTYPGNRAVQFRLPVA</sequence>
<gene>
    <name evidence="2" type="ORF">NW766_000943</name>
</gene>
<keyword evidence="3" id="KW-1185">Reference proteome</keyword>
<dbReference type="OrthoDB" id="5105805at2759"/>
<keyword evidence="1" id="KW-0732">Signal</keyword>